<gene>
    <name evidence="1" type="ORF">M8818_007899</name>
</gene>
<evidence type="ECO:0000313" key="1">
    <source>
        <dbReference type="EMBL" id="KAK8192727.1"/>
    </source>
</evidence>
<accession>A0ACC3S4H9</accession>
<comment type="caution">
    <text evidence="1">The sequence shown here is derived from an EMBL/GenBank/DDBJ whole genome shotgun (WGS) entry which is preliminary data.</text>
</comment>
<sequence>MAPKEPSEAEIIFNRANVALARSQRLIQSWLPARSAIEIANAKSDEELAKEEEELFKPVPELLGVGAKAPEGELDGSFFRKKLSSNDKLLEQLLGKNAVKGRKAGGTAPGQRPAADHRATKPMAPKTTQVEDESDEEEGRASAFKSKSQKRKRAPLRDAKPSADHTPESDATPGADEDTHVEVKSLGTPVEASEDSEEDDKRPSKKRAATYLDELLAQKAKKKSKKKKVLRTHILERHSMSISESKATMADEKATRTLTAGSGRAIGDIQDLNDVAALGYKPELHRNRSMWTLLFQSLAIAAVPYGEGSPLLSAIYGGGPLSIFVGWIMVIVLDECIALSLGELASRYPTSAGPYYWSFQIAEKGKVVLSFITGWTWLIGNWTITLSVNFGFASLIAGTVAMYHPDWTASSWQLLLIFYAILLIALVICTFGNRFLPMIDTICAAWTAVSILIILIALSVKADAGRHSASYALGHYDTSLAGWGGFTFFIGLLPAAYCFSALGMICSMAEECDHPATKLPNALALCVPFGGLAGLFFILPICFTLPPLEDILGAPAAQALPYIFHTVMGTPGGGLGLTFLVLGITLFCSISITTAASRCTWAFARDEAIPGAKLIAKVHPTLGIPVWALVVVTIVQALLGLINLGSSSAFTAFVSVGVIALAVSYAIPIGISLWYKRTAVSTAQWRLGPVVGPIVNVIALAWIAFEVVLFSMPTALPVTSISMNYASVVWIGFLALSAVWYFAYGRKGVVASPLGLCASTNSTYYNPILPGFHPDPSCIHVPEWNNTFFCASSSFSVFPGIPISASKDLQQWKLISNALNRAEQLPQLAITNKSTSGIWAPAIRYHDGTFYLLTTLVYDDQLQTNLSRWDNLIFTTTNPFNSSAWSDPIHFNFTGYDTSPFWDEDGQVYVTGSHPWELQPGINQAPINLTTGEAGPLVNIWNGTGGLAPEGPHIYVKDGYYYLMIAEGGTGLNHMETIARSKNINGPYDPNPANPIVTNANTSAYFQTVGHADLFQDNAGNWWGVALSTRSGPNYTVYPMGRETVLAPVTWNVGEFPYFTNVSGQMNGWHLPPLQAVTTGEGPLITAPDHITFAPGSKIPPHFAHWRIPISENYVISPPGHPNTLQLTSSVLNLTGYDGNYAVPCFRFRAISYLPVPETVVTPVPSDWLGAAVYMEIKAFNLTHYSFSAAPAAHMSEIQTIGYGPAADVSFGFTGMQESLRTSACK</sequence>
<reference evidence="1" key="1">
    <citation type="submission" date="2024-02" db="EMBL/GenBank/DDBJ databases">
        <title>Metagenome Assembled Genome of Zalaria obscura JY119.</title>
        <authorList>
            <person name="Vighnesh L."/>
            <person name="Jagadeeshwari U."/>
            <person name="Venkata Ramana C."/>
            <person name="Sasikala C."/>
        </authorList>
    </citation>
    <scope>NUCLEOTIDE SEQUENCE</scope>
    <source>
        <strain evidence="1">JY119</strain>
    </source>
</reference>
<keyword evidence="2" id="KW-1185">Reference proteome</keyword>
<dbReference type="Proteomes" id="UP001320706">
    <property type="component" value="Unassembled WGS sequence"/>
</dbReference>
<organism evidence="1 2">
    <name type="scientific">Zalaria obscura</name>
    <dbReference type="NCBI Taxonomy" id="2024903"/>
    <lineage>
        <taxon>Eukaryota</taxon>
        <taxon>Fungi</taxon>
        <taxon>Dikarya</taxon>
        <taxon>Ascomycota</taxon>
        <taxon>Pezizomycotina</taxon>
        <taxon>Dothideomycetes</taxon>
        <taxon>Dothideomycetidae</taxon>
        <taxon>Dothideales</taxon>
        <taxon>Zalariaceae</taxon>
        <taxon>Zalaria</taxon>
    </lineage>
</organism>
<protein>
    <submittedName>
        <fullName evidence="1">Uncharacterized protein</fullName>
    </submittedName>
</protein>
<proteinExistence type="predicted"/>
<evidence type="ECO:0000313" key="2">
    <source>
        <dbReference type="Proteomes" id="UP001320706"/>
    </source>
</evidence>
<name>A0ACC3S4H9_9PEZI</name>
<dbReference type="EMBL" id="JAMKPW020000044">
    <property type="protein sequence ID" value="KAK8192727.1"/>
    <property type="molecule type" value="Genomic_DNA"/>
</dbReference>